<reference evidence="2 3" key="1">
    <citation type="submission" date="2019-03" db="EMBL/GenBank/DDBJ databases">
        <title>Genomics of glacier-inhabiting Cryobacterium strains.</title>
        <authorList>
            <person name="Liu Q."/>
            <person name="Xin Y.-H."/>
        </authorList>
    </citation>
    <scope>NUCLEOTIDE SEQUENCE [LARGE SCALE GENOMIC DNA]</scope>
    <source>
        <strain evidence="2 3">Hh15</strain>
    </source>
</reference>
<dbReference type="InterPro" id="IPR016040">
    <property type="entry name" value="NAD(P)-bd_dom"/>
</dbReference>
<evidence type="ECO:0000313" key="3">
    <source>
        <dbReference type="Proteomes" id="UP000297654"/>
    </source>
</evidence>
<protein>
    <submittedName>
        <fullName evidence="2">NmrA family transcriptional regulator</fullName>
    </submittedName>
</protein>
<dbReference type="InterPro" id="IPR051604">
    <property type="entry name" value="Ergot_Alk_Oxidoreductase"/>
</dbReference>
<proteinExistence type="predicted"/>
<dbReference type="SUPFAM" id="SSF51735">
    <property type="entry name" value="NAD(P)-binding Rossmann-fold domains"/>
    <property type="match status" value="1"/>
</dbReference>
<dbReference type="PANTHER" id="PTHR43162">
    <property type="match status" value="1"/>
</dbReference>
<sequence>MTNSPVLVLGGTGRTGRRITERLRIRGVLTRVASRRFVHPFDWAQPSTWDAALSGTYAAYVCYSPDLAFPGVSDLIAQFADRARAHKVRRLVLLSGRGEQGARASERAIQQSGTDWTIVRSSWFAQNFSEHFLLGPVQRGRLVLPAGAVREPFVDLDDLADLATAALTEKGHAGRVYEITGPRLLSMTDVAAELSHATGRQICYQPSTPAEFVADVAADGIPASEAEPLADLVQDVADGRNASLTEDLEMALGRPLTDFALYARRVAATGLWHERSVAHS</sequence>
<dbReference type="PANTHER" id="PTHR43162:SF1">
    <property type="entry name" value="PRESTALK A DIFFERENTIATION PROTEIN A"/>
    <property type="match status" value="1"/>
</dbReference>
<dbReference type="RefSeq" id="WP_092108092.1">
    <property type="nucleotide sequence ID" value="NZ_FOCN01000003.1"/>
</dbReference>
<dbReference type="InterPro" id="IPR036291">
    <property type="entry name" value="NAD(P)-bd_dom_sf"/>
</dbReference>
<comment type="caution">
    <text evidence="2">The sequence shown here is derived from an EMBL/GenBank/DDBJ whole genome shotgun (WGS) entry which is preliminary data.</text>
</comment>
<keyword evidence="3" id="KW-1185">Reference proteome</keyword>
<dbReference type="Pfam" id="PF13460">
    <property type="entry name" value="NAD_binding_10"/>
    <property type="match status" value="1"/>
</dbReference>
<gene>
    <name evidence="2" type="ORF">E3O10_17435</name>
</gene>
<evidence type="ECO:0000259" key="1">
    <source>
        <dbReference type="Pfam" id="PF13460"/>
    </source>
</evidence>
<dbReference type="OrthoDB" id="3243290at2"/>
<organism evidence="2 3">
    <name type="scientific">Cryobacterium luteum</name>
    <dbReference type="NCBI Taxonomy" id="1424661"/>
    <lineage>
        <taxon>Bacteria</taxon>
        <taxon>Bacillati</taxon>
        <taxon>Actinomycetota</taxon>
        <taxon>Actinomycetes</taxon>
        <taxon>Micrococcales</taxon>
        <taxon>Microbacteriaceae</taxon>
        <taxon>Cryobacterium</taxon>
    </lineage>
</organism>
<dbReference type="STRING" id="1424661.SAMN05216281_103257"/>
<dbReference type="AlphaFoldDB" id="A0A1H8DFQ6"/>
<dbReference type="Gene3D" id="3.90.25.10">
    <property type="entry name" value="UDP-galactose 4-epimerase, domain 1"/>
    <property type="match status" value="1"/>
</dbReference>
<dbReference type="Proteomes" id="UP000297654">
    <property type="component" value="Unassembled WGS sequence"/>
</dbReference>
<feature type="domain" description="NAD(P)-binding" evidence="1">
    <location>
        <begin position="10"/>
        <end position="169"/>
    </location>
</feature>
<evidence type="ECO:0000313" key="2">
    <source>
        <dbReference type="EMBL" id="TFB82505.1"/>
    </source>
</evidence>
<accession>A0A1H8DFQ6</accession>
<dbReference type="Gene3D" id="3.40.50.720">
    <property type="entry name" value="NAD(P)-binding Rossmann-like Domain"/>
    <property type="match status" value="1"/>
</dbReference>
<dbReference type="EMBL" id="SOFF01000058">
    <property type="protein sequence ID" value="TFB82505.1"/>
    <property type="molecule type" value="Genomic_DNA"/>
</dbReference>
<name>A0A1H8DFQ6_9MICO</name>